<feature type="binding site" evidence="9">
    <location>
        <position position="98"/>
    </location>
    <ligand>
        <name>[4Fe-4S] cluster</name>
        <dbReference type="ChEBI" id="CHEBI:49883"/>
        <label>2</label>
        <note>4Fe-4S-S-AdoMet</note>
    </ligand>
</feature>
<keyword evidence="2 9" id="KW-0004">4Fe-4S</keyword>
<dbReference type="SMART" id="SM00729">
    <property type="entry name" value="Elp3"/>
    <property type="match status" value="1"/>
</dbReference>
<dbReference type="InterPro" id="IPR003698">
    <property type="entry name" value="Lipoyl_synth"/>
</dbReference>
<evidence type="ECO:0000256" key="7">
    <source>
        <dbReference type="ARBA" id="ARBA00023014"/>
    </source>
</evidence>
<dbReference type="PANTHER" id="PTHR10949">
    <property type="entry name" value="LIPOYL SYNTHASE"/>
    <property type="match status" value="1"/>
</dbReference>
<dbReference type="GO" id="GO:0009249">
    <property type="term" value="P:protein lipoylation"/>
    <property type="evidence" value="ECO:0007669"/>
    <property type="project" value="UniProtKB-UniRule"/>
</dbReference>
<keyword evidence="4 9" id="KW-0949">S-adenosyl-L-methionine</keyword>
<dbReference type="SFLD" id="SFLDG01058">
    <property type="entry name" value="lipoyl_synthase_like"/>
    <property type="match status" value="1"/>
</dbReference>
<sequence>MQAGPNFTDFLPASKVPAEYSVYAPNWKEKASKPDWLKRTVPGGDKYVDIKAKLRELKLHTVCEEARCPNIGECWGGGDGHTATATIMLMGDTCTRGCRFCAVKTSSAPPPLDADEPANVAKAVAAWGIDYVVLTSVDRDDLPDGGAAHIAATIAGLKTATDGGLLVEALVPDFQGDVGAVRTIAASGLDVYAHNVETVPRLQRVVRDRRANWEQSLATLRAAKAEGARVTKTSLMLGCGENADEVVDAMRDIRAAGVDVVTLGQYMRPTKRHMAVAEYVTPATFAALEAAAKDLGFLYVAAGPLVRSSYRAGEYFLTNVLRGGAAEGLGPGTQGLGPGAEQAAAAAAGA</sequence>
<evidence type="ECO:0000256" key="2">
    <source>
        <dbReference type="ARBA" id="ARBA00022485"/>
    </source>
</evidence>
<dbReference type="Pfam" id="PF16881">
    <property type="entry name" value="LIAS_N"/>
    <property type="match status" value="1"/>
</dbReference>
<dbReference type="SFLD" id="SFLDS00029">
    <property type="entry name" value="Radical_SAM"/>
    <property type="match status" value="1"/>
</dbReference>
<comment type="catalytic activity">
    <reaction evidence="8 9">
        <text>[[Fe-S] cluster scaffold protein carrying a second [4Fe-4S](2+) cluster] + N(6)-octanoyl-L-lysyl-[protein] + 2 oxidized [2Fe-2S]-[ferredoxin] + 2 S-adenosyl-L-methionine + 4 H(+) = [[Fe-S] cluster scaffold protein] + N(6)-[(R)-dihydrolipoyl]-L-lysyl-[protein] + 4 Fe(3+) + 2 hydrogen sulfide + 2 5'-deoxyadenosine + 2 L-methionine + 2 reduced [2Fe-2S]-[ferredoxin]</text>
        <dbReference type="Rhea" id="RHEA:16585"/>
        <dbReference type="Rhea" id="RHEA-COMP:9928"/>
        <dbReference type="Rhea" id="RHEA-COMP:10000"/>
        <dbReference type="Rhea" id="RHEA-COMP:10001"/>
        <dbReference type="Rhea" id="RHEA-COMP:10475"/>
        <dbReference type="Rhea" id="RHEA-COMP:14568"/>
        <dbReference type="Rhea" id="RHEA-COMP:14569"/>
        <dbReference type="ChEBI" id="CHEBI:15378"/>
        <dbReference type="ChEBI" id="CHEBI:17319"/>
        <dbReference type="ChEBI" id="CHEBI:29034"/>
        <dbReference type="ChEBI" id="CHEBI:29919"/>
        <dbReference type="ChEBI" id="CHEBI:33722"/>
        <dbReference type="ChEBI" id="CHEBI:33737"/>
        <dbReference type="ChEBI" id="CHEBI:33738"/>
        <dbReference type="ChEBI" id="CHEBI:57844"/>
        <dbReference type="ChEBI" id="CHEBI:59789"/>
        <dbReference type="ChEBI" id="CHEBI:78809"/>
        <dbReference type="ChEBI" id="CHEBI:83100"/>
        <dbReference type="EC" id="2.8.1.8"/>
    </reaction>
</comment>
<evidence type="ECO:0000259" key="10">
    <source>
        <dbReference type="PROSITE" id="PS51918"/>
    </source>
</evidence>
<dbReference type="Pfam" id="PF04055">
    <property type="entry name" value="Radical_SAM"/>
    <property type="match status" value="1"/>
</dbReference>
<comment type="caution">
    <text evidence="11">The sequence shown here is derived from an EMBL/GenBank/DDBJ whole genome shotgun (WGS) entry which is preliminary data.</text>
</comment>
<dbReference type="EC" id="2.8.1.8" evidence="9"/>
<dbReference type="NCBIfam" id="NF004019">
    <property type="entry name" value="PRK05481.1"/>
    <property type="match status" value="1"/>
</dbReference>
<feature type="binding site" evidence="9">
    <location>
        <position position="309"/>
    </location>
    <ligand>
        <name>[4Fe-4S] cluster</name>
        <dbReference type="ChEBI" id="CHEBI:49883"/>
        <label>1</label>
    </ligand>
</feature>
<keyword evidence="6 9" id="KW-0408">Iron</keyword>
<feature type="binding site" evidence="9">
    <location>
        <position position="101"/>
    </location>
    <ligand>
        <name>[4Fe-4S] cluster</name>
        <dbReference type="ChEBI" id="CHEBI:49883"/>
        <label>2</label>
        <note>4Fe-4S-S-AdoMet</note>
    </ligand>
</feature>
<dbReference type="GO" id="GO:0016992">
    <property type="term" value="F:lipoate synthase activity"/>
    <property type="evidence" value="ECO:0007669"/>
    <property type="project" value="UniProtKB-UniRule"/>
</dbReference>
<dbReference type="HAMAP" id="MF_00206">
    <property type="entry name" value="Lipoyl_synth"/>
    <property type="match status" value="1"/>
</dbReference>
<dbReference type="PANTHER" id="PTHR10949:SF0">
    <property type="entry name" value="LIPOYL SYNTHASE, MITOCHONDRIAL"/>
    <property type="match status" value="1"/>
</dbReference>
<keyword evidence="12" id="KW-1185">Reference proteome</keyword>
<gene>
    <name evidence="11" type="ORF">WJX81_007971</name>
</gene>
<feature type="binding site" evidence="9">
    <location>
        <position position="63"/>
    </location>
    <ligand>
        <name>[4Fe-4S] cluster</name>
        <dbReference type="ChEBI" id="CHEBI:49883"/>
        <label>1</label>
    </ligand>
</feature>
<comment type="function">
    <text evidence="9">Catalyzes the radical-mediated insertion of two sulfur atoms into the C-6 and C-8 positions of the octanoyl moiety bound to the lipoyl domains of lipoate-dependent enzymes, thereby converting the octanoylated domains into lipoylated derivatives.</text>
</comment>
<reference evidence="11 12" key="1">
    <citation type="journal article" date="2024" name="Nat. Commun.">
        <title>Phylogenomics reveals the evolutionary origins of lichenization in chlorophyte algae.</title>
        <authorList>
            <person name="Puginier C."/>
            <person name="Libourel C."/>
            <person name="Otte J."/>
            <person name="Skaloud P."/>
            <person name="Haon M."/>
            <person name="Grisel S."/>
            <person name="Petersen M."/>
            <person name="Berrin J.G."/>
            <person name="Delaux P.M."/>
            <person name="Dal Grande F."/>
            <person name="Keller J."/>
        </authorList>
    </citation>
    <scope>NUCLEOTIDE SEQUENCE [LARGE SCALE GENOMIC DNA]</scope>
    <source>
        <strain evidence="11 12">SAG 245.80</strain>
    </source>
</reference>
<comment type="cofactor">
    <cofactor evidence="9">
        <name>[4Fe-4S] cluster</name>
        <dbReference type="ChEBI" id="CHEBI:49883"/>
    </cofactor>
    <text evidence="9">Binds 2 [4Fe-4S] clusters per subunit. One cluster is coordinated with 3 cysteines and an exchangeable S-adenosyl-L-methionine.</text>
</comment>
<dbReference type="GO" id="GO:0046872">
    <property type="term" value="F:metal ion binding"/>
    <property type="evidence" value="ECO:0007669"/>
    <property type="project" value="UniProtKB-KW"/>
</dbReference>
<evidence type="ECO:0000256" key="9">
    <source>
        <dbReference type="HAMAP-Rule" id="MF_03123"/>
    </source>
</evidence>
<dbReference type="NCBIfam" id="NF009544">
    <property type="entry name" value="PRK12928.1"/>
    <property type="match status" value="1"/>
</dbReference>
<dbReference type="AlphaFoldDB" id="A0AAW1QDN1"/>
<dbReference type="InterPro" id="IPR058240">
    <property type="entry name" value="rSAM_sf"/>
</dbReference>
<feature type="binding site" evidence="9">
    <location>
        <position position="94"/>
    </location>
    <ligand>
        <name>[4Fe-4S] cluster</name>
        <dbReference type="ChEBI" id="CHEBI:49883"/>
        <label>2</label>
        <note>4Fe-4S-S-AdoMet</note>
    </ligand>
</feature>
<dbReference type="CDD" id="cd01335">
    <property type="entry name" value="Radical_SAM"/>
    <property type="match status" value="1"/>
</dbReference>
<dbReference type="SUPFAM" id="SSF102114">
    <property type="entry name" value="Radical SAM enzymes"/>
    <property type="match status" value="1"/>
</dbReference>
<evidence type="ECO:0000313" key="12">
    <source>
        <dbReference type="Proteomes" id="UP001445335"/>
    </source>
</evidence>
<organism evidence="11 12">
    <name type="scientific">Elliptochloris bilobata</name>
    <dbReference type="NCBI Taxonomy" id="381761"/>
    <lineage>
        <taxon>Eukaryota</taxon>
        <taxon>Viridiplantae</taxon>
        <taxon>Chlorophyta</taxon>
        <taxon>core chlorophytes</taxon>
        <taxon>Trebouxiophyceae</taxon>
        <taxon>Trebouxiophyceae incertae sedis</taxon>
        <taxon>Elliptochloris clade</taxon>
        <taxon>Elliptochloris</taxon>
    </lineage>
</organism>
<comment type="pathway">
    <text evidence="9">Protein modification; protein lipoylation via endogenous pathway; protein N(6)-(lipoyl)lysine from octanoyl-[acyl-carrier-protein]: step 2/2.</text>
</comment>
<keyword evidence="7 9" id="KW-0411">Iron-sulfur</keyword>
<evidence type="ECO:0000313" key="11">
    <source>
        <dbReference type="EMBL" id="KAK9819500.1"/>
    </source>
</evidence>
<evidence type="ECO:0000256" key="1">
    <source>
        <dbReference type="ARBA" id="ARBA00004173"/>
    </source>
</evidence>
<evidence type="ECO:0000256" key="4">
    <source>
        <dbReference type="ARBA" id="ARBA00022691"/>
    </source>
</evidence>
<protein>
    <recommendedName>
        <fullName evidence="9">Lipoyl synthase, mitochondrial</fullName>
        <ecNumber evidence="9">2.8.1.8</ecNumber>
    </recommendedName>
    <alternativeName>
        <fullName evidence="9">Lipoate synthase</fullName>
        <shortName evidence="9">LS</shortName>
        <shortName evidence="9">Lip-syn</shortName>
    </alternativeName>
    <alternativeName>
        <fullName evidence="9">Lipoic acid synthase</fullName>
    </alternativeName>
</protein>
<dbReference type="NCBIfam" id="TIGR00510">
    <property type="entry name" value="lipA"/>
    <property type="match status" value="1"/>
</dbReference>
<dbReference type="InterPro" id="IPR006638">
    <property type="entry name" value="Elp3/MiaA/NifB-like_rSAM"/>
</dbReference>
<dbReference type="InterPro" id="IPR007197">
    <property type="entry name" value="rSAM"/>
</dbReference>
<evidence type="ECO:0000256" key="6">
    <source>
        <dbReference type="ARBA" id="ARBA00023004"/>
    </source>
</evidence>
<accession>A0AAW1QDN1</accession>
<keyword evidence="5 9" id="KW-0479">Metal-binding</keyword>
<evidence type="ECO:0000256" key="3">
    <source>
        <dbReference type="ARBA" id="ARBA00022679"/>
    </source>
</evidence>
<feature type="binding site" evidence="9">
    <location>
        <position position="74"/>
    </location>
    <ligand>
        <name>[4Fe-4S] cluster</name>
        <dbReference type="ChEBI" id="CHEBI:49883"/>
        <label>1</label>
    </ligand>
</feature>
<dbReference type="PROSITE" id="PS51918">
    <property type="entry name" value="RADICAL_SAM"/>
    <property type="match status" value="1"/>
</dbReference>
<dbReference type="GO" id="GO:0005739">
    <property type="term" value="C:mitochondrion"/>
    <property type="evidence" value="ECO:0007669"/>
    <property type="project" value="UniProtKB-SubCell"/>
</dbReference>
<comment type="similarity">
    <text evidence="9">Belongs to the radical SAM superfamily. Lipoyl synthase family.</text>
</comment>
<comment type="subcellular location">
    <subcellularLocation>
        <location evidence="1 9">Mitochondrion</location>
    </subcellularLocation>
</comment>
<proteinExistence type="inferred from homology"/>
<dbReference type="EMBL" id="JALJOU010000118">
    <property type="protein sequence ID" value="KAK9819500.1"/>
    <property type="molecule type" value="Genomic_DNA"/>
</dbReference>
<name>A0AAW1QDN1_9CHLO</name>
<dbReference type="Gene3D" id="3.20.20.70">
    <property type="entry name" value="Aldolase class I"/>
    <property type="match status" value="1"/>
</dbReference>
<feature type="domain" description="Radical SAM core" evidence="10">
    <location>
        <begin position="77"/>
        <end position="298"/>
    </location>
</feature>
<dbReference type="PIRSF" id="PIRSF005963">
    <property type="entry name" value="Lipoyl_synth"/>
    <property type="match status" value="1"/>
</dbReference>
<keyword evidence="9" id="KW-0496">Mitochondrion</keyword>
<feature type="binding site" evidence="9">
    <location>
        <position position="68"/>
    </location>
    <ligand>
        <name>[4Fe-4S] cluster</name>
        <dbReference type="ChEBI" id="CHEBI:49883"/>
        <label>1</label>
    </ligand>
</feature>
<dbReference type="GO" id="GO:0051539">
    <property type="term" value="F:4 iron, 4 sulfur cluster binding"/>
    <property type="evidence" value="ECO:0007669"/>
    <property type="project" value="UniProtKB-UniRule"/>
</dbReference>
<dbReference type="InterPro" id="IPR031691">
    <property type="entry name" value="LIAS_N"/>
</dbReference>
<dbReference type="SFLD" id="SFLDF00271">
    <property type="entry name" value="lipoyl_synthase"/>
    <property type="match status" value="1"/>
</dbReference>
<dbReference type="Proteomes" id="UP001445335">
    <property type="component" value="Unassembled WGS sequence"/>
</dbReference>
<evidence type="ECO:0000256" key="5">
    <source>
        <dbReference type="ARBA" id="ARBA00022723"/>
    </source>
</evidence>
<evidence type="ECO:0000256" key="8">
    <source>
        <dbReference type="ARBA" id="ARBA00047326"/>
    </source>
</evidence>
<keyword evidence="3 9" id="KW-0808">Transferase</keyword>
<dbReference type="InterPro" id="IPR013785">
    <property type="entry name" value="Aldolase_TIM"/>
</dbReference>